<comment type="cofactor">
    <cofactor evidence="8">
        <name>heme</name>
        <dbReference type="ChEBI" id="CHEBI:30413"/>
    </cofactor>
    <text evidence="8">Binds 2 heme groups.</text>
</comment>
<evidence type="ECO:0000313" key="11">
    <source>
        <dbReference type="EMBL" id="KAB2814066.1"/>
    </source>
</evidence>
<feature type="binding site" description="covalent" evidence="8">
    <location>
        <position position="223"/>
    </location>
    <ligand>
        <name>heme c</name>
        <dbReference type="ChEBI" id="CHEBI:61717"/>
        <label>2</label>
    </ligand>
</feature>
<feature type="binding site" description="axial binding residue" evidence="9">
    <location>
        <position position="81"/>
    </location>
    <ligand>
        <name>heme c</name>
        <dbReference type="ChEBI" id="CHEBI:61717"/>
        <label>1</label>
    </ligand>
    <ligandPart>
        <name>Fe</name>
        <dbReference type="ChEBI" id="CHEBI:18248"/>
    </ligandPart>
</feature>
<feature type="binding site" description="covalent" evidence="8">
    <location>
        <position position="220"/>
    </location>
    <ligand>
        <name>heme c</name>
        <dbReference type="ChEBI" id="CHEBI:61717"/>
        <label>2</label>
    </ligand>
</feature>
<dbReference type="PIRSF" id="PIRSF000294">
    <property type="entry name" value="Cytochrome-c_peroxidase"/>
    <property type="match status" value="1"/>
</dbReference>
<comment type="subcellular location">
    <subcellularLocation>
        <location evidence="1">Periplasm</location>
    </subcellularLocation>
</comment>
<evidence type="ECO:0000313" key="12">
    <source>
        <dbReference type="Proteomes" id="UP000468650"/>
    </source>
</evidence>
<dbReference type="Pfam" id="PF03150">
    <property type="entry name" value="CCP_MauG"/>
    <property type="match status" value="1"/>
</dbReference>
<dbReference type="InterPro" id="IPR026259">
    <property type="entry name" value="MauG/Cytc_peroxidase"/>
</dbReference>
<dbReference type="InterPro" id="IPR009056">
    <property type="entry name" value="Cyt_c-like_dom"/>
</dbReference>
<evidence type="ECO:0000256" key="5">
    <source>
        <dbReference type="ARBA" id="ARBA00022764"/>
    </source>
</evidence>
<reference evidence="11 12" key="1">
    <citation type="submission" date="2019-09" db="EMBL/GenBank/DDBJ databases">
        <title>Genomes of family Cryomorphaceae.</title>
        <authorList>
            <person name="Bowman J.P."/>
        </authorList>
    </citation>
    <scope>NUCLEOTIDE SEQUENCE [LARGE SCALE GENOMIC DNA]</scope>
    <source>
        <strain evidence="11 12">LMG 25704</strain>
    </source>
</reference>
<comment type="PTM">
    <text evidence="8">Binds 2 heme groups per subunit.</text>
</comment>
<dbReference type="Gene3D" id="1.10.760.10">
    <property type="entry name" value="Cytochrome c-like domain"/>
    <property type="match status" value="2"/>
</dbReference>
<evidence type="ECO:0000256" key="6">
    <source>
        <dbReference type="ARBA" id="ARBA00023002"/>
    </source>
</evidence>
<dbReference type="InterPro" id="IPR004852">
    <property type="entry name" value="Di-haem_cyt_c_peroxidsae"/>
</dbReference>
<dbReference type="InterPro" id="IPR051395">
    <property type="entry name" value="Cytochrome_c_Peroxidase/MauG"/>
</dbReference>
<dbReference type="AlphaFoldDB" id="A0A6N6RJ95"/>
<keyword evidence="2 8" id="KW-0349">Heme</keyword>
<dbReference type="PANTHER" id="PTHR30600:SF10">
    <property type="entry name" value="BLL6722 PROTEIN"/>
    <property type="match status" value="1"/>
</dbReference>
<dbReference type="EMBL" id="WBVO01000002">
    <property type="protein sequence ID" value="KAB2814066.1"/>
    <property type="molecule type" value="Genomic_DNA"/>
</dbReference>
<dbReference type="InterPro" id="IPR036909">
    <property type="entry name" value="Cyt_c-like_dom_sf"/>
</dbReference>
<dbReference type="PROSITE" id="PS51007">
    <property type="entry name" value="CYTC"/>
    <property type="match status" value="1"/>
</dbReference>
<keyword evidence="4" id="KW-0732">Signal</keyword>
<keyword evidence="3 9" id="KW-0479">Metal-binding</keyword>
<organism evidence="11 12">
    <name type="scientific">Phaeocystidibacter luteus</name>
    <dbReference type="NCBI Taxonomy" id="911197"/>
    <lineage>
        <taxon>Bacteria</taxon>
        <taxon>Pseudomonadati</taxon>
        <taxon>Bacteroidota</taxon>
        <taxon>Flavobacteriia</taxon>
        <taxon>Flavobacteriales</taxon>
        <taxon>Phaeocystidibacteraceae</taxon>
        <taxon>Phaeocystidibacter</taxon>
    </lineage>
</organism>
<dbReference type="GO" id="GO:0004130">
    <property type="term" value="F:cytochrome-c peroxidase activity"/>
    <property type="evidence" value="ECO:0007669"/>
    <property type="project" value="TreeGrafter"/>
</dbReference>
<evidence type="ECO:0000256" key="9">
    <source>
        <dbReference type="PIRSR" id="PIRSR000294-2"/>
    </source>
</evidence>
<dbReference type="GO" id="GO:0042597">
    <property type="term" value="C:periplasmic space"/>
    <property type="evidence" value="ECO:0007669"/>
    <property type="project" value="UniProtKB-SubCell"/>
</dbReference>
<feature type="binding site" description="covalent" evidence="8">
    <location>
        <position position="77"/>
    </location>
    <ligand>
        <name>heme c</name>
        <dbReference type="ChEBI" id="CHEBI:61717"/>
        <label>1</label>
    </ligand>
</feature>
<evidence type="ECO:0000256" key="7">
    <source>
        <dbReference type="ARBA" id="ARBA00023004"/>
    </source>
</evidence>
<dbReference type="Pfam" id="PF00034">
    <property type="entry name" value="Cytochrom_C"/>
    <property type="match status" value="1"/>
</dbReference>
<evidence type="ECO:0000259" key="10">
    <source>
        <dbReference type="PROSITE" id="PS51007"/>
    </source>
</evidence>
<feature type="domain" description="Cytochrome c" evidence="10">
    <location>
        <begin position="207"/>
        <end position="325"/>
    </location>
</feature>
<dbReference type="PANTHER" id="PTHR30600">
    <property type="entry name" value="CYTOCHROME C PEROXIDASE-RELATED"/>
    <property type="match status" value="1"/>
</dbReference>
<evidence type="ECO:0000256" key="1">
    <source>
        <dbReference type="ARBA" id="ARBA00004418"/>
    </source>
</evidence>
<dbReference type="GO" id="GO:0009055">
    <property type="term" value="F:electron transfer activity"/>
    <property type="evidence" value="ECO:0007669"/>
    <property type="project" value="InterPro"/>
</dbReference>
<dbReference type="RefSeq" id="WP_151666734.1">
    <property type="nucleotide sequence ID" value="NZ_WBVO01000002.1"/>
</dbReference>
<keyword evidence="7 9" id="KW-0408">Iron</keyword>
<name>A0A6N6RJ95_9FLAO</name>
<dbReference type="SUPFAM" id="SSF46626">
    <property type="entry name" value="Cytochrome c"/>
    <property type="match status" value="2"/>
</dbReference>
<evidence type="ECO:0000256" key="3">
    <source>
        <dbReference type="ARBA" id="ARBA00022723"/>
    </source>
</evidence>
<accession>A0A6N6RJ95</accession>
<dbReference type="PROSITE" id="PS51257">
    <property type="entry name" value="PROKAR_LIPOPROTEIN"/>
    <property type="match status" value="1"/>
</dbReference>
<evidence type="ECO:0000256" key="2">
    <source>
        <dbReference type="ARBA" id="ARBA00022617"/>
    </source>
</evidence>
<dbReference type="Proteomes" id="UP000468650">
    <property type="component" value="Unassembled WGS sequence"/>
</dbReference>
<comment type="caution">
    <text evidence="11">The sequence shown here is derived from an EMBL/GenBank/DDBJ whole genome shotgun (WGS) entry which is preliminary data.</text>
</comment>
<feature type="binding site" description="covalent" evidence="8">
    <location>
        <position position="80"/>
    </location>
    <ligand>
        <name>heme c</name>
        <dbReference type="ChEBI" id="CHEBI:61717"/>
        <label>1</label>
    </ligand>
</feature>
<dbReference type="OrthoDB" id="9805202at2"/>
<dbReference type="GO" id="GO:0020037">
    <property type="term" value="F:heme binding"/>
    <property type="evidence" value="ECO:0007669"/>
    <property type="project" value="InterPro"/>
</dbReference>
<proteinExistence type="predicted"/>
<keyword evidence="5" id="KW-0574">Periplasm</keyword>
<protein>
    <submittedName>
        <fullName evidence="11">C-type cytochrome</fullName>
    </submittedName>
</protein>
<dbReference type="GO" id="GO:0046872">
    <property type="term" value="F:metal ion binding"/>
    <property type="evidence" value="ECO:0007669"/>
    <property type="project" value="UniProtKB-KW"/>
</dbReference>
<evidence type="ECO:0000256" key="8">
    <source>
        <dbReference type="PIRSR" id="PIRSR000294-1"/>
    </source>
</evidence>
<gene>
    <name evidence="11" type="ORF">F8C67_05130</name>
</gene>
<evidence type="ECO:0000256" key="4">
    <source>
        <dbReference type="ARBA" id="ARBA00022729"/>
    </source>
</evidence>
<keyword evidence="12" id="KW-1185">Reference proteome</keyword>
<feature type="binding site" description="axial binding residue" evidence="9">
    <location>
        <position position="224"/>
    </location>
    <ligand>
        <name>heme c</name>
        <dbReference type="ChEBI" id="CHEBI:61717"/>
        <label>2</label>
    </ligand>
    <ligandPart>
        <name>Fe</name>
        <dbReference type="ChEBI" id="CHEBI:18248"/>
    </ligandPart>
</feature>
<sequence>MNRLLDSIKLLALAGGFHFFSSCSYEPEEPAFGFYPSRNFPPVEYSSPRNPITREGFELGRDLFYENGLSLDSSINCSSCHAQTHAFADHNVPLSAGVGGKLGKRNSPALINLAWMPQFMADGGIVHLDVMPLAPITDTLEMALPMQMAIDRLKCDSEYRSKFEKAFGTDTITSQRIFFAMSQFMLLMVSDDSRFDKYLEGEALLSDSERRGYSLFNTHCANCHTEPLFTDYSYERNGIDSEFDDLGRGRITLDPADDGKFKVPTLRNVELTYPYMHDGRFFTLEEVLDHYSDEVEPNMSHRLPQPLNLTSAEKEDIIQFLKTLTDYSFISDPKLAEPRR</sequence>
<keyword evidence="6" id="KW-0560">Oxidoreductase</keyword>